<dbReference type="EMBL" id="WIVE01000007">
    <property type="protein sequence ID" value="MQX35700.1"/>
    <property type="molecule type" value="Genomic_DNA"/>
</dbReference>
<dbReference type="PANTHER" id="PTHR23222:SF1">
    <property type="entry name" value="PROHIBITIN-2"/>
    <property type="match status" value="1"/>
</dbReference>
<name>A0A7X1ZED4_9PROT</name>
<evidence type="ECO:0000256" key="1">
    <source>
        <dbReference type="ARBA" id="ARBA00004167"/>
    </source>
</evidence>
<keyword evidence="6" id="KW-1185">Reference proteome</keyword>
<dbReference type="Proteomes" id="UP000434582">
    <property type="component" value="Unassembled WGS sequence"/>
</dbReference>
<accession>A0A7X1ZED4</accession>
<reference evidence="5 6" key="1">
    <citation type="submission" date="2019-10" db="EMBL/GenBank/DDBJ databases">
        <title>Draft whole-genome sequence of the purple nonsulfur photosynthetic bacterium Roseospira navarrensis DSM 15114.</title>
        <authorList>
            <person name="Kyndt J.A."/>
            <person name="Meyer T.E."/>
        </authorList>
    </citation>
    <scope>NUCLEOTIDE SEQUENCE [LARGE SCALE GENOMIC DNA]</scope>
    <source>
        <strain evidence="5 6">DSM 15114</strain>
    </source>
</reference>
<comment type="subcellular location">
    <subcellularLocation>
        <location evidence="1">Membrane</location>
        <topology evidence="1">Single-pass membrane protein</topology>
    </subcellularLocation>
</comment>
<evidence type="ECO:0000256" key="2">
    <source>
        <dbReference type="ARBA" id="ARBA00023136"/>
    </source>
</evidence>
<evidence type="ECO:0000259" key="4">
    <source>
        <dbReference type="SMART" id="SM00244"/>
    </source>
</evidence>
<proteinExistence type="predicted"/>
<dbReference type="CDD" id="cd03401">
    <property type="entry name" value="SPFH_prohibitin"/>
    <property type="match status" value="1"/>
</dbReference>
<organism evidence="5 6">
    <name type="scientific">Roseospira navarrensis</name>
    <dbReference type="NCBI Taxonomy" id="140058"/>
    <lineage>
        <taxon>Bacteria</taxon>
        <taxon>Pseudomonadati</taxon>
        <taxon>Pseudomonadota</taxon>
        <taxon>Alphaproteobacteria</taxon>
        <taxon>Rhodospirillales</taxon>
        <taxon>Rhodospirillaceae</taxon>
        <taxon>Roseospira</taxon>
    </lineage>
</organism>
<keyword evidence="2 3" id="KW-0472">Membrane</keyword>
<keyword evidence="3" id="KW-0812">Transmembrane</keyword>
<evidence type="ECO:0000256" key="3">
    <source>
        <dbReference type="SAM" id="Phobius"/>
    </source>
</evidence>
<protein>
    <submittedName>
        <fullName evidence="5">Prohibitin family protein</fullName>
    </submittedName>
</protein>
<dbReference type="InterPro" id="IPR001107">
    <property type="entry name" value="Band_7"/>
</dbReference>
<dbReference type="RefSeq" id="WP_153341464.1">
    <property type="nucleotide sequence ID" value="NZ_WIVE01000007.1"/>
</dbReference>
<feature type="domain" description="Band 7" evidence="4">
    <location>
        <begin position="54"/>
        <end position="216"/>
    </location>
</feature>
<dbReference type="SUPFAM" id="SSF117892">
    <property type="entry name" value="Band 7/SPFH domain"/>
    <property type="match status" value="1"/>
</dbReference>
<evidence type="ECO:0000313" key="6">
    <source>
        <dbReference type="Proteomes" id="UP000434582"/>
    </source>
</evidence>
<feature type="transmembrane region" description="Helical" evidence="3">
    <location>
        <begin position="33"/>
        <end position="52"/>
    </location>
</feature>
<dbReference type="GO" id="GO:0016020">
    <property type="term" value="C:membrane"/>
    <property type="evidence" value="ECO:0007669"/>
    <property type="project" value="UniProtKB-SubCell"/>
</dbReference>
<dbReference type="OrthoDB" id="9792660at2"/>
<dbReference type="GO" id="GO:0007005">
    <property type="term" value="P:mitochondrion organization"/>
    <property type="evidence" value="ECO:0007669"/>
    <property type="project" value="TreeGrafter"/>
</dbReference>
<dbReference type="SMART" id="SM00244">
    <property type="entry name" value="PHB"/>
    <property type="match status" value="1"/>
</dbReference>
<dbReference type="AlphaFoldDB" id="A0A7X1ZED4"/>
<dbReference type="Gene3D" id="3.30.479.30">
    <property type="entry name" value="Band 7 domain"/>
    <property type="match status" value="1"/>
</dbReference>
<dbReference type="Pfam" id="PF01145">
    <property type="entry name" value="Band_7"/>
    <property type="match status" value="1"/>
</dbReference>
<comment type="caution">
    <text evidence="5">The sequence shown here is derived from an EMBL/GenBank/DDBJ whole genome shotgun (WGS) entry which is preliminary data.</text>
</comment>
<dbReference type="InterPro" id="IPR000163">
    <property type="entry name" value="Prohibitin"/>
</dbReference>
<sequence>MGVAHPPENVADRDDDDDDGYRAILRRRRQGRYTVWVTLVALAFAILMILLWDRVVITIHSGESGVLYRWVSGTEMDTIYDEGLHLIWPWDRMYVYNVRLQTQERSYLLLTNTGLPVDLKVAIRYRPDVRLLPRLHVTVGPDYLNKVVFPETEAVLRKAVGQYGPEEVYTSKRGFLESIVISSLTSVEDRYILIDDVLLRAVNLPPMVRDAIERKLTLKEELKAYEFRLQIADQEAQRKAIEAGGIKAYQDIIKRSLTADLLRWQGIQATRELATSPNAKTVVIGAGESGMPLILGSDR</sequence>
<dbReference type="PANTHER" id="PTHR23222">
    <property type="entry name" value="PROHIBITIN"/>
    <property type="match status" value="1"/>
</dbReference>
<gene>
    <name evidence="5" type="ORF">GHC57_04125</name>
</gene>
<evidence type="ECO:0000313" key="5">
    <source>
        <dbReference type="EMBL" id="MQX35700.1"/>
    </source>
</evidence>
<keyword evidence="3" id="KW-1133">Transmembrane helix</keyword>
<dbReference type="PRINTS" id="PR00679">
    <property type="entry name" value="PROHIBITIN"/>
</dbReference>
<dbReference type="InterPro" id="IPR036013">
    <property type="entry name" value="Band_7/SPFH_dom_sf"/>
</dbReference>